<accession>A0A9P5SCT4</accession>
<feature type="region of interest" description="Disordered" evidence="1">
    <location>
        <begin position="302"/>
        <end position="339"/>
    </location>
</feature>
<evidence type="ECO:0000256" key="1">
    <source>
        <dbReference type="SAM" id="MobiDB-lite"/>
    </source>
</evidence>
<gene>
    <name evidence="2" type="ORF">BG006_001428</name>
</gene>
<dbReference type="EMBL" id="JAAAUY010001282">
    <property type="protein sequence ID" value="KAF9323463.1"/>
    <property type="molecule type" value="Genomic_DNA"/>
</dbReference>
<keyword evidence="3" id="KW-1185">Reference proteome</keyword>
<dbReference type="AlphaFoldDB" id="A0A9P5SCT4"/>
<comment type="caution">
    <text evidence="2">The sequence shown here is derived from an EMBL/GenBank/DDBJ whole genome shotgun (WGS) entry which is preliminary data.</text>
</comment>
<evidence type="ECO:0000313" key="3">
    <source>
        <dbReference type="Proteomes" id="UP000696485"/>
    </source>
</evidence>
<protein>
    <submittedName>
        <fullName evidence="2">Uncharacterized protein</fullName>
    </submittedName>
</protein>
<sequence length="477" mass="53083">MSNDHSFQTMLPRSIAECVPLVLATVMYIFNVTRYLIFDHPVRPSSPHIRKRCTAVSSSGRTNSPYQQDPAAMVVITFIFPWIVPQEPQSLLGRLLGWYCRILWIFTEVVLDIGSILLMILTDSKEATTTETMTAEGSQVVGQEEEGEEQEDVVMESLFDLDEDQTEVESLCGESKVGEAIPLDDEDRAITPCREEEEEEDVEQAHDLCDLVATHVMNENVEVDGAVLPSETIGCEPEDNAQKEDSDCQIEHFASEGLTLAQIQQLHSQVIDELVYIHETCQKEEEEDKISLSLSTWANSIGRDVNNKRPETPLSGISDSELEDTTITAPESEDDDDVQIEDTMIYIGDCIEVVTESTAAEKKKKKKKKSKKKKSGSLVDNTITTNILDTTATPTKTTATKSAPRIIPTLTTTSISTATKVLASSPTTDNAFCWLQNGPQPQHRRRRVPEPFEPMTVNIAAGIGSMDEEWMHGFSKH</sequence>
<dbReference type="Proteomes" id="UP000696485">
    <property type="component" value="Unassembled WGS sequence"/>
</dbReference>
<reference evidence="2" key="1">
    <citation type="journal article" date="2020" name="Fungal Divers.">
        <title>Resolving the Mortierellaceae phylogeny through synthesis of multi-gene phylogenetics and phylogenomics.</title>
        <authorList>
            <person name="Vandepol N."/>
            <person name="Liber J."/>
            <person name="Desiro A."/>
            <person name="Na H."/>
            <person name="Kennedy M."/>
            <person name="Barry K."/>
            <person name="Grigoriev I.V."/>
            <person name="Miller A.N."/>
            <person name="O'Donnell K."/>
            <person name="Stajich J.E."/>
            <person name="Bonito G."/>
        </authorList>
    </citation>
    <scope>NUCLEOTIDE SEQUENCE</scope>
    <source>
        <strain evidence="2">NVP1</strain>
    </source>
</reference>
<organism evidence="2 3">
    <name type="scientific">Podila minutissima</name>
    <dbReference type="NCBI Taxonomy" id="64525"/>
    <lineage>
        <taxon>Eukaryota</taxon>
        <taxon>Fungi</taxon>
        <taxon>Fungi incertae sedis</taxon>
        <taxon>Mucoromycota</taxon>
        <taxon>Mortierellomycotina</taxon>
        <taxon>Mortierellomycetes</taxon>
        <taxon>Mortierellales</taxon>
        <taxon>Mortierellaceae</taxon>
        <taxon>Podila</taxon>
    </lineage>
</organism>
<evidence type="ECO:0000313" key="2">
    <source>
        <dbReference type="EMBL" id="KAF9323463.1"/>
    </source>
</evidence>
<name>A0A9P5SCT4_9FUNG</name>
<proteinExistence type="predicted"/>